<reference evidence="1" key="1">
    <citation type="submission" date="2022-06" db="EMBL/GenBank/DDBJ databases">
        <title>Solitalea sp. MAHUQ-68 isolated from rhizospheric soil.</title>
        <authorList>
            <person name="Huq M.A."/>
        </authorList>
    </citation>
    <scope>NUCLEOTIDE SEQUENCE</scope>
    <source>
        <strain evidence="1">MAHUQ-68</strain>
    </source>
</reference>
<dbReference type="EMBL" id="JAMWYS010000058">
    <property type="protein sequence ID" value="MCO4294461.1"/>
    <property type="molecule type" value="Genomic_DNA"/>
</dbReference>
<dbReference type="InterPro" id="IPR045538">
    <property type="entry name" value="CIS_TMP"/>
</dbReference>
<accession>A0A9X2JGI4</accession>
<comment type="caution">
    <text evidence="1">The sequence shown here is derived from an EMBL/GenBank/DDBJ whole genome shotgun (WGS) entry which is preliminary data.</text>
</comment>
<protein>
    <submittedName>
        <fullName evidence="1">Contractile injection system tape measure protein</fullName>
    </submittedName>
</protein>
<organism evidence="1 2">
    <name type="scientific">Solitalea agri</name>
    <dbReference type="NCBI Taxonomy" id="2953739"/>
    <lineage>
        <taxon>Bacteria</taxon>
        <taxon>Pseudomonadati</taxon>
        <taxon>Bacteroidota</taxon>
        <taxon>Sphingobacteriia</taxon>
        <taxon>Sphingobacteriales</taxon>
        <taxon>Sphingobacteriaceae</taxon>
        <taxon>Solitalea</taxon>
    </lineage>
</organism>
<keyword evidence="2" id="KW-1185">Reference proteome</keyword>
<dbReference type="AlphaFoldDB" id="A0A9X2JGI4"/>
<evidence type="ECO:0000313" key="1">
    <source>
        <dbReference type="EMBL" id="MCO4294461.1"/>
    </source>
</evidence>
<dbReference type="Proteomes" id="UP001155182">
    <property type="component" value="Unassembled WGS sequence"/>
</dbReference>
<dbReference type="RefSeq" id="WP_252589496.1">
    <property type="nucleotide sequence ID" value="NZ_JAMWYS010000058.1"/>
</dbReference>
<proteinExistence type="predicted"/>
<evidence type="ECO:0000313" key="2">
    <source>
        <dbReference type="Proteomes" id="UP001155182"/>
    </source>
</evidence>
<sequence length="423" mass="48749">MSRVEHKIQKQFVEVQFSNIDDAFGMQNRLTEVFYDRIQPQIEVLFNALFGENYFAAVEHLEIDCGVLNTKNWEDEFTIEVIRKLKEKLILVPKKEIDLRTNQQQLAEEAFFFFLEHGYLQWNYKIQSINELESLLLLNDQFIQSLKKQISDKKIAVKRLAYQFSERFVDAIIAAILKGKTSLVATIKKQFKDFSSENEDQAINDPRAINAVLLKILTDEKTPFSIDSDIEFVIDRAVKLISQSEESSQSNSKNIVTNEIYLNNAGLVLLHPFLPVLFEELNLMSGTSWISNASQNNAMLVLEYLTTGNEEFQEFDLTLNKVLCGGDIEAVVFTDIELEDNVKNECDLLLQTVIQHWSALKNTSIEALRSTFLQRQGKLTQTDEGWLLVVEQKAYDVLIDKLPWGFGTIKLPWMNGILHTEWC</sequence>
<name>A0A9X2JGI4_9SPHI</name>
<gene>
    <name evidence="1" type="ORF">NF867_16485</name>
</gene>
<dbReference type="Pfam" id="PF19268">
    <property type="entry name" value="CIS_TMP"/>
    <property type="match status" value="1"/>
</dbReference>